<dbReference type="EMBL" id="ABXJ01000137">
    <property type="protein sequence ID" value="EEA89473.1"/>
    <property type="molecule type" value="Genomic_DNA"/>
</dbReference>
<dbReference type="HOGENOM" id="CLU_3198515_0_0_11"/>
<organism evidence="1 2">
    <name type="scientific">Collinsella stercoris DSM 13279</name>
    <dbReference type="NCBI Taxonomy" id="445975"/>
    <lineage>
        <taxon>Bacteria</taxon>
        <taxon>Bacillati</taxon>
        <taxon>Actinomycetota</taxon>
        <taxon>Coriobacteriia</taxon>
        <taxon>Coriobacteriales</taxon>
        <taxon>Coriobacteriaceae</taxon>
        <taxon>Collinsella</taxon>
    </lineage>
</organism>
<evidence type="ECO:0000313" key="1">
    <source>
        <dbReference type="EMBL" id="EEA89473.1"/>
    </source>
</evidence>
<keyword evidence="2" id="KW-1185">Reference proteome</keyword>
<comment type="caution">
    <text evidence="1">The sequence shown here is derived from an EMBL/GenBank/DDBJ whole genome shotgun (WGS) entry which is preliminary data.</text>
</comment>
<accession>B6GE20</accession>
<dbReference type="STRING" id="445975.COLSTE_02356"/>
<proteinExistence type="predicted"/>
<protein>
    <submittedName>
        <fullName evidence="1">Uncharacterized protein</fullName>
    </submittedName>
</protein>
<gene>
    <name evidence="1" type="ORF">COLSTE_02356</name>
</gene>
<reference evidence="1 2" key="1">
    <citation type="submission" date="2008-10" db="EMBL/GenBank/DDBJ databases">
        <title>Draft genome sequence of Collinsella stercoris (DSM 13279).</title>
        <authorList>
            <person name="Sudarsanam P."/>
            <person name="Ley R."/>
            <person name="Guruge J."/>
            <person name="Turnbaugh P.J."/>
            <person name="Mahowald M."/>
            <person name="Liep D."/>
            <person name="Gordon J."/>
        </authorList>
    </citation>
    <scope>NUCLEOTIDE SEQUENCE [LARGE SCALE GENOMIC DNA]</scope>
    <source>
        <strain evidence="1 2">DSM 13279</strain>
    </source>
</reference>
<reference evidence="1 2" key="2">
    <citation type="submission" date="2008-10" db="EMBL/GenBank/DDBJ databases">
        <authorList>
            <person name="Fulton L."/>
            <person name="Clifton S."/>
            <person name="Fulton B."/>
            <person name="Xu J."/>
            <person name="Minx P."/>
            <person name="Pepin K.H."/>
            <person name="Johnson M."/>
            <person name="Thiruvilangam P."/>
            <person name="Bhonagiri V."/>
            <person name="Nash W.E."/>
            <person name="Mardis E.R."/>
            <person name="Wilson R.K."/>
        </authorList>
    </citation>
    <scope>NUCLEOTIDE SEQUENCE [LARGE SCALE GENOMIC DNA]</scope>
    <source>
        <strain evidence="1 2">DSM 13279</strain>
    </source>
</reference>
<dbReference type="Proteomes" id="UP000003560">
    <property type="component" value="Unassembled WGS sequence"/>
</dbReference>
<name>B6GE20_9ACTN</name>
<sequence>MDYTDYLVLCYRCHFVQRGKICHPRFSRVADKRHLLLTEAAHAAH</sequence>
<evidence type="ECO:0000313" key="2">
    <source>
        <dbReference type="Proteomes" id="UP000003560"/>
    </source>
</evidence>
<dbReference type="AlphaFoldDB" id="B6GE20"/>